<proteinExistence type="predicted"/>
<dbReference type="EMBL" id="LAZR01013151">
    <property type="protein sequence ID" value="KKM23303.1"/>
    <property type="molecule type" value="Genomic_DNA"/>
</dbReference>
<comment type="caution">
    <text evidence="1">The sequence shown here is derived from an EMBL/GenBank/DDBJ whole genome shotgun (WGS) entry which is preliminary data.</text>
</comment>
<name>A0A0F9KM90_9ZZZZ</name>
<evidence type="ECO:0000313" key="1">
    <source>
        <dbReference type="EMBL" id="KKM23303.1"/>
    </source>
</evidence>
<organism evidence="1">
    <name type="scientific">marine sediment metagenome</name>
    <dbReference type="NCBI Taxonomy" id="412755"/>
    <lineage>
        <taxon>unclassified sequences</taxon>
        <taxon>metagenomes</taxon>
        <taxon>ecological metagenomes</taxon>
    </lineage>
</organism>
<protein>
    <submittedName>
        <fullName evidence="1">Uncharacterized protein</fullName>
    </submittedName>
</protein>
<gene>
    <name evidence="1" type="ORF">LCGC14_1616530</name>
</gene>
<accession>A0A0F9KM90</accession>
<reference evidence="1" key="1">
    <citation type="journal article" date="2015" name="Nature">
        <title>Complex archaea that bridge the gap between prokaryotes and eukaryotes.</title>
        <authorList>
            <person name="Spang A."/>
            <person name="Saw J.H."/>
            <person name="Jorgensen S.L."/>
            <person name="Zaremba-Niedzwiedzka K."/>
            <person name="Martijn J."/>
            <person name="Lind A.E."/>
            <person name="van Eijk R."/>
            <person name="Schleper C."/>
            <person name="Guy L."/>
            <person name="Ettema T.J."/>
        </authorList>
    </citation>
    <scope>NUCLEOTIDE SEQUENCE</scope>
</reference>
<sequence length="146" mass="16383">MSLEKYEVMNEFFRIAEEQDLLGLKKTAAPEKNPHQEDLKTIEEKRLKSPEKSIIEIAHPEPVYVAEARGDGGLVENQIEQQKKLIEMLNKMPTGSLVGRYATVANELIKMANVCDDIGEEEAADLLTDTATKLLEFAEDEPLPLT</sequence>
<dbReference type="AlphaFoldDB" id="A0A0F9KM90"/>